<dbReference type="SUPFAM" id="SSF54427">
    <property type="entry name" value="NTF2-like"/>
    <property type="match status" value="1"/>
</dbReference>
<comment type="caution">
    <text evidence="11">The sequence shown here is derived from an EMBL/GenBank/DDBJ whole genome shotgun (WGS) entry which is preliminary data.</text>
</comment>
<dbReference type="GO" id="GO:0006352">
    <property type="term" value="P:DNA-templated transcription initiation"/>
    <property type="evidence" value="ECO:0007669"/>
    <property type="project" value="InterPro"/>
</dbReference>
<dbReference type="NCBIfam" id="TIGR02937">
    <property type="entry name" value="sigma70-ECF"/>
    <property type="match status" value="1"/>
</dbReference>
<evidence type="ECO:0000313" key="12">
    <source>
        <dbReference type="Proteomes" id="UP000323454"/>
    </source>
</evidence>
<dbReference type="SUPFAM" id="SSF88946">
    <property type="entry name" value="Sigma2 domain of RNA polymerase sigma factors"/>
    <property type="match status" value="1"/>
</dbReference>
<comment type="similarity">
    <text evidence="1 7">Belongs to the sigma-70 factor family. ECF subfamily.</text>
</comment>
<evidence type="ECO:0000256" key="4">
    <source>
        <dbReference type="ARBA" id="ARBA00023082"/>
    </source>
</evidence>
<dbReference type="Gene3D" id="3.10.450.50">
    <property type="match status" value="1"/>
</dbReference>
<accession>A0A5B2WYM5</accession>
<dbReference type="InterPro" id="IPR000838">
    <property type="entry name" value="RNA_pol_sigma70_ECF_CS"/>
</dbReference>
<dbReference type="Pfam" id="PF08281">
    <property type="entry name" value="Sigma70_r4_2"/>
    <property type="match status" value="1"/>
</dbReference>
<dbReference type="OrthoDB" id="3806887at2"/>
<dbReference type="Proteomes" id="UP000323454">
    <property type="component" value="Unassembled WGS sequence"/>
</dbReference>
<keyword evidence="5 7" id="KW-0238">DNA-binding</keyword>
<dbReference type="SUPFAM" id="SSF88659">
    <property type="entry name" value="Sigma3 and sigma4 domains of RNA polymerase sigma factors"/>
    <property type="match status" value="1"/>
</dbReference>
<evidence type="ECO:0000256" key="6">
    <source>
        <dbReference type="ARBA" id="ARBA00023163"/>
    </source>
</evidence>
<protein>
    <recommendedName>
        <fullName evidence="7">RNA polymerase sigma factor</fullName>
    </recommendedName>
</protein>
<name>A0A5B2WYM5_9PSEU</name>
<comment type="subunit">
    <text evidence="2">Interacts transiently with the RNA polymerase catalytic core formed by RpoA, RpoB, RpoC and RpoZ (2 alpha, 1 beta, 1 beta' and 1 omega subunit) to form the RNA polymerase holoenzyme that can initiate transcription.</text>
</comment>
<keyword evidence="12" id="KW-1185">Reference proteome</keyword>
<keyword evidence="6 7" id="KW-0804">Transcription</keyword>
<feature type="domain" description="RNA polymerase sigma factor 70 region 4 type 2" evidence="9">
    <location>
        <begin position="132"/>
        <end position="184"/>
    </location>
</feature>
<dbReference type="PANTHER" id="PTHR43133:SF65">
    <property type="entry name" value="ECF RNA POLYMERASE SIGMA FACTOR SIGG"/>
    <property type="match status" value="1"/>
</dbReference>
<dbReference type="PROSITE" id="PS01063">
    <property type="entry name" value="SIGMA70_ECF"/>
    <property type="match status" value="1"/>
</dbReference>
<dbReference type="InterPro" id="IPR014305">
    <property type="entry name" value="RNA_pol_sigma-G_actinobac"/>
</dbReference>
<evidence type="ECO:0000259" key="8">
    <source>
        <dbReference type="Pfam" id="PF04542"/>
    </source>
</evidence>
<reference evidence="11 12" key="1">
    <citation type="submission" date="2019-09" db="EMBL/GenBank/DDBJ databases">
        <title>Goodfellowia gen. nov., a new genus of the Pseudonocardineae related to Actinoalloteichus, containing Goodfellowia coeruleoviolacea gen. nov., comb. nov. gen. nov., comb. nov.</title>
        <authorList>
            <person name="Labeda D."/>
        </authorList>
    </citation>
    <scope>NUCLEOTIDE SEQUENCE [LARGE SCALE GENOMIC DNA]</scope>
    <source>
        <strain evidence="11 12">AN110305</strain>
    </source>
</reference>
<evidence type="ECO:0000256" key="3">
    <source>
        <dbReference type="ARBA" id="ARBA00023015"/>
    </source>
</evidence>
<dbReference type="CDD" id="cd06171">
    <property type="entry name" value="Sigma70_r4"/>
    <property type="match status" value="1"/>
</dbReference>
<dbReference type="Gene3D" id="1.10.10.10">
    <property type="entry name" value="Winged helix-like DNA-binding domain superfamily/Winged helix DNA-binding domain"/>
    <property type="match status" value="1"/>
</dbReference>
<feature type="domain" description="RNA polymerase sigma-70 region 2" evidence="8">
    <location>
        <begin position="14"/>
        <end position="78"/>
    </location>
</feature>
<sequence length="331" mass="36367">MSTSEEFDARTDPYRRELLAHCYRMLGSIHDAEDVLQETMLRAWRAWDRFDESRASLRTWLYRIATNACLTALQGRGRRPLPSGLGGPSDDPWEPLLHGGDVPWLQPFPDAAFGAANGDPANVLAARGSLRLAFLAAMQLLPARQRAVLILRDVLDWPAAEVAEALDTTPAAVNSALQRARARLDEAAIGEDQVDEPDDTRARELVTSYVTAFENADIPALTRLLAEDVILEMPPMLNWYVGRQAYGEFIARVFALRGTDWRMIPTSANGQLAVGAYLRGEDGAHRAHTLQVFTIGPSGISRNTVFQEPGLFEAFGLPAALDAPAEPAPRP</sequence>
<dbReference type="InterPro" id="IPR013325">
    <property type="entry name" value="RNA_pol_sigma_r2"/>
</dbReference>
<dbReference type="GO" id="GO:0003677">
    <property type="term" value="F:DNA binding"/>
    <property type="evidence" value="ECO:0007669"/>
    <property type="project" value="UniProtKB-KW"/>
</dbReference>
<evidence type="ECO:0000256" key="7">
    <source>
        <dbReference type="RuleBase" id="RU000716"/>
    </source>
</evidence>
<dbReference type="InterPro" id="IPR014284">
    <property type="entry name" value="RNA_pol_sigma-70_dom"/>
</dbReference>
<dbReference type="InterPro" id="IPR032710">
    <property type="entry name" value="NTF2-like_dom_sf"/>
</dbReference>
<dbReference type="GO" id="GO:0016987">
    <property type="term" value="F:sigma factor activity"/>
    <property type="evidence" value="ECO:0007669"/>
    <property type="project" value="UniProtKB-KW"/>
</dbReference>
<evidence type="ECO:0000313" key="11">
    <source>
        <dbReference type="EMBL" id="KAA2256020.1"/>
    </source>
</evidence>
<evidence type="ECO:0000259" key="10">
    <source>
        <dbReference type="Pfam" id="PF12680"/>
    </source>
</evidence>
<evidence type="ECO:0000256" key="2">
    <source>
        <dbReference type="ARBA" id="ARBA00011344"/>
    </source>
</evidence>
<dbReference type="InterPro" id="IPR007627">
    <property type="entry name" value="RNA_pol_sigma70_r2"/>
</dbReference>
<dbReference type="InterPro" id="IPR039425">
    <property type="entry name" value="RNA_pol_sigma-70-like"/>
</dbReference>
<evidence type="ECO:0000256" key="5">
    <source>
        <dbReference type="ARBA" id="ARBA00023125"/>
    </source>
</evidence>
<dbReference type="EMBL" id="VUOB01000054">
    <property type="protein sequence ID" value="KAA2256020.1"/>
    <property type="molecule type" value="Genomic_DNA"/>
</dbReference>
<dbReference type="Gene3D" id="1.10.1740.10">
    <property type="match status" value="1"/>
</dbReference>
<dbReference type="AlphaFoldDB" id="A0A5B2WYM5"/>
<dbReference type="GO" id="GO:0006950">
    <property type="term" value="P:response to stress"/>
    <property type="evidence" value="ECO:0007669"/>
    <property type="project" value="UniProtKB-ARBA"/>
</dbReference>
<evidence type="ECO:0000259" key="9">
    <source>
        <dbReference type="Pfam" id="PF08281"/>
    </source>
</evidence>
<dbReference type="Pfam" id="PF12680">
    <property type="entry name" value="SnoaL_2"/>
    <property type="match status" value="1"/>
</dbReference>
<organism evidence="11 12">
    <name type="scientific">Solihabitans fulvus</name>
    <dbReference type="NCBI Taxonomy" id="1892852"/>
    <lineage>
        <taxon>Bacteria</taxon>
        <taxon>Bacillati</taxon>
        <taxon>Actinomycetota</taxon>
        <taxon>Actinomycetes</taxon>
        <taxon>Pseudonocardiales</taxon>
        <taxon>Pseudonocardiaceae</taxon>
        <taxon>Solihabitans</taxon>
    </lineage>
</organism>
<dbReference type="Pfam" id="PF04542">
    <property type="entry name" value="Sigma70_r2"/>
    <property type="match status" value="1"/>
</dbReference>
<reference evidence="11 12" key="2">
    <citation type="submission" date="2019-09" db="EMBL/GenBank/DDBJ databases">
        <authorList>
            <person name="Jin C."/>
        </authorList>
    </citation>
    <scope>NUCLEOTIDE SEQUENCE [LARGE SCALE GENOMIC DNA]</scope>
    <source>
        <strain evidence="11 12">AN110305</strain>
    </source>
</reference>
<proteinExistence type="inferred from homology"/>
<evidence type="ECO:0000256" key="1">
    <source>
        <dbReference type="ARBA" id="ARBA00010641"/>
    </source>
</evidence>
<dbReference type="NCBIfam" id="NF006089">
    <property type="entry name" value="PRK08241.1"/>
    <property type="match status" value="1"/>
</dbReference>
<dbReference type="InterPro" id="IPR037401">
    <property type="entry name" value="SnoaL-like"/>
</dbReference>
<dbReference type="InterPro" id="IPR013324">
    <property type="entry name" value="RNA_pol_sigma_r3/r4-like"/>
</dbReference>
<gene>
    <name evidence="11" type="ORF">F0L68_27830</name>
</gene>
<dbReference type="PANTHER" id="PTHR43133">
    <property type="entry name" value="RNA POLYMERASE ECF-TYPE SIGMA FACTO"/>
    <property type="match status" value="1"/>
</dbReference>
<keyword evidence="4 7" id="KW-0731">Sigma factor</keyword>
<dbReference type="InterPro" id="IPR013249">
    <property type="entry name" value="RNA_pol_sigma70_r4_t2"/>
</dbReference>
<dbReference type="RefSeq" id="WP_149852806.1">
    <property type="nucleotide sequence ID" value="NZ_VUOB01000054.1"/>
</dbReference>
<feature type="domain" description="SnoaL-like" evidence="10">
    <location>
        <begin position="206"/>
        <end position="277"/>
    </location>
</feature>
<keyword evidence="3 7" id="KW-0805">Transcription regulation</keyword>
<dbReference type="NCBIfam" id="TIGR02960">
    <property type="entry name" value="SigX5"/>
    <property type="match status" value="1"/>
</dbReference>
<dbReference type="InterPro" id="IPR036388">
    <property type="entry name" value="WH-like_DNA-bd_sf"/>
</dbReference>